<dbReference type="RefSeq" id="WP_092777640.1">
    <property type="nucleotide sequence ID" value="NZ_FORA01000001.1"/>
</dbReference>
<proteinExistence type="inferred from homology"/>
<gene>
    <name evidence="7" type="ORF">SAMN04488095_0982</name>
</gene>
<evidence type="ECO:0000256" key="1">
    <source>
        <dbReference type="ARBA" id="ARBA00008609"/>
    </source>
</evidence>
<dbReference type="SUPFAM" id="SSF103025">
    <property type="entry name" value="Folate-binding domain"/>
    <property type="match status" value="1"/>
</dbReference>
<dbReference type="Pfam" id="PF01266">
    <property type="entry name" value="DAO"/>
    <property type="match status" value="1"/>
</dbReference>
<evidence type="ECO:0000313" key="8">
    <source>
        <dbReference type="Proteomes" id="UP000199110"/>
    </source>
</evidence>
<dbReference type="Gene3D" id="3.30.70.1400">
    <property type="entry name" value="Aminomethyltransferase beta-barrel domains"/>
    <property type="match status" value="1"/>
</dbReference>
<dbReference type="GO" id="GO:0047865">
    <property type="term" value="F:dimethylglycine dehydrogenase activity"/>
    <property type="evidence" value="ECO:0007669"/>
    <property type="project" value="TreeGrafter"/>
</dbReference>
<dbReference type="Gene3D" id="2.40.30.110">
    <property type="entry name" value="Aminomethyltransferase beta-barrel domains"/>
    <property type="match status" value="1"/>
</dbReference>
<dbReference type="Gene3D" id="3.30.9.10">
    <property type="entry name" value="D-Amino Acid Oxidase, subunit A, domain 2"/>
    <property type="match status" value="1"/>
</dbReference>
<dbReference type="STRING" id="390807.SAMN04488095_0982"/>
<dbReference type="EMBL" id="FORA01000001">
    <property type="protein sequence ID" value="SFI47656.1"/>
    <property type="molecule type" value="Genomic_DNA"/>
</dbReference>
<feature type="domain" description="Aminomethyltransferase C-terminal" evidence="5">
    <location>
        <begin position="711"/>
        <end position="789"/>
    </location>
</feature>
<dbReference type="Proteomes" id="UP000199110">
    <property type="component" value="Unassembled WGS sequence"/>
</dbReference>
<dbReference type="InterPro" id="IPR006076">
    <property type="entry name" value="FAD-dep_OxRdtase"/>
</dbReference>
<dbReference type="PANTHER" id="PTHR13847:SF187">
    <property type="entry name" value="DIMETHYLGLYCINE DEHYDROGENASE, MITOCHONDRIAL"/>
    <property type="match status" value="1"/>
</dbReference>
<feature type="domain" description="FAD dependent oxidoreductase central" evidence="6">
    <location>
        <begin position="378"/>
        <end position="426"/>
    </location>
</feature>
<feature type="domain" description="GCVT N-terminal" evidence="4">
    <location>
        <begin position="434"/>
        <end position="700"/>
    </location>
</feature>
<dbReference type="SUPFAM" id="SSF101790">
    <property type="entry name" value="Aminomethyltransferase beta-barrel domain"/>
    <property type="match status" value="1"/>
</dbReference>
<sequence>MSIPDRTRVVIIGGGAVGVSSLYHLALAGWTDCVLLERNELTAGSTWHAAGNCPNFATSWAVMNIQSYSTALYRGLAEAVDYPINYHVSGALRLAHSAARMQEFEHVRAMGVAQGLRMEMVNNDRMRALHPLVQTHDLVGGQWDPEDGDIDPAQLTQALARGARNLGATILRHTPATGVSRDGDGWIVQTDKGDIACDVVVNAAGYYAARVAEWFEPFGRPPLPMAVMSHQYLLTEPIPAIEEDARTRDGKLPLLRDPDVSYYLRQEKTGLNLGPYERDCVSMWTIGDMPEDFSFQLWQDDLDRLEDYIADAMARVPALATAGVSSVINGPIPYTPDGLPLIGPMPGVRNAFDANVFTFGIAQAGGAGKVLADWVTRGATDWDCWDVDPRRFGRFASNPAYARAKAEEVYGHEYAMHFPHMRWPAGAGQLTSPIHDRLIEMGAVMGSYGGWERANWFAKPGDDLSFEATQTWRRDGPWQARVAEEVAAVTQGCGVLDLCGFSRFDLSGTAAADWLGNLIAGRLPPVGRMTLAYFEGPTGRFKTEMSVARWGADDITLVTAAIARDHDLDLLRHQLPPGLILTDRSEDMSCLLVTGPRARDVLAPLTDGDLTLPWLSVQRASMPGHDICLQRVSFAGELGWEIHAPVAAIPAIHAGLLAAGAAPFGMWALDSMRIEKAYRAWGSDLSPGYTLREVGADRFIWAERRGDDPARALAVLTLEDTEYDPRPMSNVWLGDVRVGEITSAAFGCRVGKPVALAMLDRAKAPPGTSVEVDIFGRRVPALVHPDRPLWDAANDRIRA</sequence>
<protein>
    <submittedName>
        <fullName evidence="7">Dimethylglycine dehydrogenase</fullName>
    </submittedName>
</protein>
<dbReference type="SUPFAM" id="SSF51905">
    <property type="entry name" value="FAD/NAD(P)-binding domain"/>
    <property type="match status" value="1"/>
</dbReference>
<dbReference type="OrthoDB" id="7156675at2"/>
<dbReference type="GO" id="GO:0005737">
    <property type="term" value="C:cytoplasm"/>
    <property type="evidence" value="ECO:0007669"/>
    <property type="project" value="TreeGrafter"/>
</dbReference>
<accession>A0A1I3II94</accession>
<dbReference type="AlphaFoldDB" id="A0A1I3II94"/>
<name>A0A1I3II94_9RHOB</name>
<keyword evidence="8" id="KW-1185">Reference proteome</keyword>
<keyword evidence="2" id="KW-0560">Oxidoreductase</keyword>
<reference evidence="7 8" key="1">
    <citation type="submission" date="2016-10" db="EMBL/GenBank/DDBJ databases">
        <authorList>
            <person name="de Groot N.N."/>
        </authorList>
    </citation>
    <scope>NUCLEOTIDE SEQUENCE [LARGE SCALE GENOMIC DNA]</scope>
    <source>
        <strain evidence="7 8">DSM 19073</strain>
    </source>
</reference>
<dbReference type="InterPro" id="IPR032503">
    <property type="entry name" value="FAO_M"/>
</dbReference>
<dbReference type="InterPro" id="IPR006222">
    <property type="entry name" value="GCVT_N"/>
</dbReference>
<dbReference type="InterPro" id="IPR029043">
    <property type="entry name" value="GcvT/YgfZ_C"/>
</dbReference>
<feature type="domain" description="FAD dependent oxidoreductase" evidence="3">
    <location>
        <begin position="8"/>
        <end position="374"/>
    </location>
</feature>
<dbReference type="SUPFAM" id="SSF54373">
    <property type="entry name" value="FAD-linked reductases, C-terminal domain"/>
    <property type="match status" value="1"/>
</dbReference>
<dbReference type="Pfam" id="PF01571">
    <property type="entry name" value="GCV_T"/>
    <property type="match status" value="1"/>
</dbReference>
<evidence type="ECO:0000259" key="6">
    <source>
        <dbReference type="Pfam" id="PF16350"/>
    </source>
</evidence>
<evidence type="ECO:0000259" key="5">
    <source>
        <dbReference type="Pfam" id="PF08669"/>
    </source>
</evidence>
<dbReference type="PANTHER" id="PTHR13847">
    <property type="entry name" value="SARCOSINE DEHYDROGENASE-RELATED"/>
    <property type="match status" value="1"/>
</dbReference>
<dbReference type="Gene3D" id="3.50.50.60">
    <property type="entry name" value="FAD/NAD(P)-binding domain"/>
    <property type="match status" value="1"/>
</dbReference>
<dbReference type="InterPro" id="IPR036188">
    <property type="entry name" value="FAD/NAD-bd_sf"/>
</dbReference>
<evidence type="ECO:0000259" key="4">
    <source>
        <dbReference type="Pfam" id="PF01571"/>
    </source>
</evidence>
<dbReference type="Pfam" id="PF08669">
    <property type="entry name" value="GCV_T_C"/>
    <property type="match status" value="1"/>
</dbReference>
<dbReference type="InterPro" id="IPR027266">
    <property type="entry name" value="TrmE/GcvT-like"/>
</dbReference>
<dbReference type="Pfam" id="PF16350">
    <property type="entry name" value="FAO_M"/>
    <property type="match status" value="1"/>
</dbReference>
<evidence type="ECO:0000256" key="2">
    <source>
        <dbReference type="ARBA" id="ARBA00023002"/>
    </source>
</evidence>
<evidence type="ECO:0000259" key="3">
    <source>
        <dbReference type="Pfam" id="PF01266"/>
    </source>
</evidence>
<dbReference type="Gene3D" id="3.30.1360.120">
    <property type="entry name" value="Probable tRNA modification gtpase trme, domain 1"/>
    <property type="match status" value="1"/>
</dbReference>
<dbReference type="InterPro" id="IPR013977">
    <property type="entry name" value="GcvT_C"/>
</dbReference>
<evidence type="ECO:0000313" key="7">
    <source>
        <dbReference type="EMBL" id="SFI47656.1"/>
    </source>
</evidence>
<organism evidence="7 8">
    <name type="scientific">Jannaschia pohangensis</name>
    <dbReference type="NCBI Taxonomy" id="390807"/>
    <lineage>
        <taxon>Bacteria</taxon>
        <taxon>Pseudomonadati</taxon>
        <taxon>Pseudomonadota</taxon>
        <taxon>Alphaproteobacteria</taxon>
        <taxon>Rhodobacterales</taxon>
        <taxon>Roseobacteraceae</taxon>
        <taxon>Jannaschia</taxon>
    </lineage>
</organism>
<comment type="similarity">
    <text evidence="1">Belongs to the GcvT family.</text>
</comment>